<reference evidence="1" key="1">
    <citation type="submission" date="2021-06" db="EMBL/GenBank/DDBJ databases">
        <authorList>
            <person name="Kallberg Y."/>
            <person name="Tangrot J."/>
            <person name="Rosling A."/>
        </authorList>
    </citation>
    <scope>NUCLEOTIDE SEQUENCE</scope>
    <source>
        <strain evidence="1">CL551</strain>
    </source>
</reference>
<gene>
    <name evidence="1" type="ORF">AMORRO_LOCUS15811</name>
</gene>
<dbReference type="AlphaFoldDB" id="A0A9N9NSD3"/>
<name>A0A9N9NSD3_9GLOM</name>
<comment type="caution">
    <text evidence="1">The sequence shown here is derived from an EMBL/GenBank/DDBJ whole genome shotgun (WGS) entry which is preliminary data.</text>
</comment>
<keyword evidence="2" id="KW-1185">Reference proteome</keyword>
<proteinExistence type="predicted"/>
<sequence>YGREACTLIHPAENEELVEEMILQQVFDLAEQKLKTQWKQRLRGERGFTIGDKVLIYKAAQENSWSNKLDPKWI</sequence>
<feature type="non-terminal residue" evidence="1">
    <location>
        <position position="1"/>
    </location>
</feature>
<dbReference type="EMBL" id="CAJVPV010039963">
    <property type="protein sequence ID" value="CAG8759399.1"/>
    <property type="molecule type" value="Genomic_DNA"/>
</dbReference>
<evidence type="ECO:0000313" key="1">
    <source>
        <dbReference type="EMBL" id="CAG8759399.1"/>
    </source>
</evidence>
<feature type="non-terminal residue" evidence="1">
    <location>
        <position position="74"/>
    </location>
</feature>
<protein>
    <submittedName>
        <fullName evidence="1">15138_t:CDS:1</fullName>
    </submittedName>
</protein>
<organism evidence="1 2">
    <name type="scientific">Acaulospora morrowiae</name>
    <dbReference type="NCBI Taxonomy" id="94023"/>
    <lineage>
        <taxon>Eukaryota</taxon>
        <taxon>Fungi</taxon>
        <taxon>Fungi incertae sedis</taxon>
        <taxon>Mucoromycota</taxon>
        <taxon>Glomeromycotina</taxon>
        <taxon>Glomeromycetes</taxon>
        <taxon>Diversisporales</taxon>
        <taxon>Acaulosporaceae</taxon>
        <taxon>Acaulospora</taxon>
    </lineage>
</organism>
<dbReference type="Proteomes" id="UP000789342">
    <property type="component" value="Unassembled WGS sequence"/>
</dbReference>
<evidence type="ECO:0000313" key="2">
    <source>
        <dbReference type="Proteomes" id="UP000789342"/>
    </source>
</evidence>
<dbReference type="OrthoDB" id="5592268at2759"/>
<accession>A0A9N9NSD3</accession>